<accession>A0ACB7ZEF7</accession>
<proteinExistence type="predicted"/>
<organism evidence="1 2">
    <name type="scientific">Vaccinium darrowii</name>
    <dbReference type="NCBI Taxonomy" id="229202"/>
    <lineage>
        <taxon>Eukaryota</taxon>
        <taxon>Viridiplantae</taxon>
        <taxon>Streptophyta</taxon>
        <taxon>Embryophyta</taxon>
        <taxon>Tracheophyta</taxon>
        <taxon>Spermatophyta</taxon>
        <taxon>Magnoliopsida</taxon>
        <taxon>eudicotyledons</taxon>
        <taxon>Gunneridae</taxon>
        <taxon>Pentapetalae</taxon>
        <taxon>asterids</taxon>
        <taxon>Ericales</taxon>
        <taxon>Ericaceae</taxon>
        <taxon>Vaccinioideae</taxon>
        <taxon>Vaccinieae</taxon>
        <taxon>Vaccinium</taxon>
    </lineage>
</organism>
<gene>
    <name evidence="1" type="ORF">Vadar_026316</name>
</gene>
<dbReference type="Proteomes" id="UP000828048">
    <property type="component" value="Chromosome 12"/>
</dbReference>
<name>A0ACB7ZEF7_9ERIC</name>
<dbReference type="EMBL" id="CM037162">
    <property type="protein sequence ID" value="KAH7864146.1"/>
    <property type="molecule type" value="Genomic_DNA"/>
</dbReference>
<comment type="caution">
    <text evidence="1">The sequence shown here is derived from an EMBL/GenBank/DDBJ whole genome shotgun (WGS) entry which is preliminary data.</text>
</comment>
<protein>
    <submittedName>
        <fullName evidence="1">Uncharacterized protein</fullName>
    </submittedName>
</protein>
<keyword evidence="2" id="KW-1185">Reference proteome</keyword>
<evidence type="ECO:0000313" key="2">
    <source>
        <dbReference type="Proteomes" id="UP000828048"/>
    </source>
</evidence>
<sequence>MSASTVSITENPTARRRPVEKKAPVDLVGPDAVAEGPNTEDHSHSISRDAVVERSRDSIQLKKTTATTTTLPSSGTATGGPTRGRTTRKTAPKPEKPRWQTVLSVFMKNFLLLTLLVGLVQIIRKLAVNTGSGNNVSFSSSEEFEGRIAEVEKFLKTTAKMMQVQMEVVDRKIEIEVAGIKTDLKRIDERGKAFESDLSKLDGRTEGLEKSLGELSSMEWLSKDDMARFFDELKKNNKGLGNGDVDLDEIRAIARGIVEKEIEKHAADGLGRVDYALSSAGATVVRHSEPYGVGKVRGWFYTANGNEDHHEANVMLRPSFGEPGQCFPLKGSTGFVEIKLRTAIIPEAITLEHVAESVAYDRSSAPKDCRVSGWLQDHDAAEQMFLLTEFSYDLEKSNAQTFNVLDSVGSSVINTIRLDVASNHGSASHTCIYRLRVHGHEPDSVPLSTIQS</sequence>
<reference evidence="1 2" key="1">
    <citation type="journal article" date="2021" name="Hortic Res">
        <title>High-quality reference genome and annotation aids understanding of berry development for evergreen blueberry (Vaccinium darrowii).</title>
        <authorList>
            <person name="Yu J."/>
            <person name="Hulse-Kemp A.M."/>
            <person name="Babiker E."/>
            <person name="Staton M."/>
        </authorList>
    </citation>
    <scope>NUCLEOTIDE SEQUENCE [LARGE SCALE GENOMIC DNA]</scope>
    <source>
        <strain evidence="2">cv. NJ 8807/NJ 8810</strain>
        <tissue evidence="1">Young leaf</tissue>
    </source>
</reference>
<evidence type="ECO:0000313" key="1">
    <source>
        <dbReference type="EMBL" id="KAH7864146.1"/>
    </source>
</evidence>